<comment type="caution">
    <text evidence="1">The sequence shown here is derived from an EMBL/GenBank/DDBJ whole genome shotgun (WGS) entry which is preliminary data.</text>
</comment>
<organism evidence="1 2">
    <name type="scientific">Rhizoctonia solani</name>
    <dbReference type="NCBI Taxonomy" id="456999"/>
    <lineage>
        <taxon>Eukaryota</taxon>
        <taxon>Fungi</taxon>
        <taxon>Dikarya</taxon>
        <taxon>Basidiomycota</taxon>
        <taxon>Agaricomycotina</taxon>
        <taxon>Agaricomycetes</taxon>
        <taxon>Cantharellales</taxon>
        <taxon>Ceratobasidiaceae</taxon>
        <taxon>Rhizoctonia</taxon>
    </lineage>
</organism>
<evidence type="ECO:0000313" key="1">
    <source>
        <dbReference type="EMBL" id="CAE6490263.1"/>
    </source>
</evidence>
<sequence length="360" mass="39955">MVAPSHPRWGRVIGTYSLSSDVNGANLSLDSEITGVEAMKKISRLATDADASSWSDSGINISTLECALRLTQDPMQVQHLANPPVVSGCILLMKTTVGRTSGVASPFNYEFGYLCFRLLVATLNACLLDIWNRVDEVLVRRDQFPHAAAHVLVSIEVSSAVHKQFENLQATLLLRSEVETLLDILWEDRKLFLRAFMLDVPIASGLSGLLLLFARCVAPERDSQQNPNGSTLKKKLYELALLYYLVQDSSQIGLTLNVISSNACYGDWISTPKHVDAEDSRTIMTAFIKRLSECSDPVHLIMEDASMMLRFVPLAIDAQTQDLLPEVLKHSIEYGWLVLLAQENKDEIRLLVNTLLPSLV</sequence>
<accession>A0A8H3H2W3</accession>
<dbReference type="AlphaFoldDB" id="A0A8H3H2W3"/>
<name>A0A8H3H2W3_9AGAM</name>
<protein>
    <submittedName>
        <fullName evidence="1">Uncharacterized protein</fullName>
    </submittedName>
</protein>
<dbReference type="EMBL" id="CAJMXA010003015">
    <property type="protein sequence ID" value="CAE6490263.1"/>
    <property type="molecule type" value="Genomic_DNA"/>
</dbReference>
<proteinExistence type="predicted"/>
<gene>
    <name evidence="1" type="ORF">RDB_LOCUS100340</name>
</gene>
<reference evidence="1" key="1">
    <citation type="submission" date="2021-01" db="EMBL/GenBank/DDBJ databases">
        <authorList>
            <person name="Kaushik A."/>
        </authorList>
    </citation>
    <scope>NUCLEOTIDE SEQUENCE</scope>
    <source>
        <strain evidence="1">AG6-10EEA</strain>
    </source>
</reference>
<evidence type="ECO:0000313" key="2">
    <source>
        <dbReference type="Proteomes" id="UP000663853"/>
    </source>
</evidence>
<dbReference type="Proteomes" id="UP000663853">
    <property type="component" value="Unassembled WGS sequence"/>
</dbReference>